<protein>
    <submittedName>
        <fullName evidence="1">Uncharacterized protein</fullName>
    </submittedName>
</protein>
<gene>
    <name evidence="1" type="ORF">MBBAR_4c00190</name>
</gene>
<dbReference type="PANTHER" id="PTHR42827:SF1">
    <property type="entry name" value="IRON-SULFUR CLUSTER-BINDING PROTEIN"/>
    <property type="match status" value="1"/>
</dbReference>
<evidence type="ECO:0000313" key="2">
    <source>
        <dbReference type="Proteomes" id="UP000191661"/>
    </source>
</evidence>
<comment type="caution">
    <text evidence="1">The sequence shown here is derived from an EMBL/GenBank/DDBJ whole genome shotgun (WGS) entry which is preliminary data.</text>
</comment>
<reference evidence="1 2" key="1">
    <citation type="submission" date="2014-12" db="EMBL/GenBank/DDBJ databases">
        <title>Genome sequence of Methanobrevibacter arboriphilicus DH1, DSM1125.</title>
        <authorList>
            <person name="Poehlein A."/>
            <person name="Thauer R.K."/>
            <person name="Seedorf H."/>
            <person name="Daniel R."/>
        </authorList>
    </citation>
    <scope>NUCLEOTIDE SEQUENCE [LARGE SCALE GENOMIC DNA]</scope>
    <source>
        <strain evidence="1 2">DH1</strain>
    </source>
</reference>
<dbReference type="SUPFAM" id="SSF54862">
    <property type="entry name" value="4Fe-4S ferredoxins"/>
    <property type="match status" value="1"/>
</dbReference>
<dbReference type="OrthoDB" id="23478at2157"/>
<keyword evidence="2" id="KW-1185">Reference proteome</keyword>
<accession>A0A1V6N3Q4</accession>
<organism evidence="1 2">
    <name type="scientific">Methanobrevibacter arboriphilus JCM 13429 = DSM 1125</name>
    <dbReference type="NCBI Taxonomy" id="1300164"/>
    <lineage>
        <taxon>Archaea</taxon>
        <taxon>Methanobacteriati</taxon>
        <taxon>Methanobacteriota</taxon>
        <taxon>Methanomada group</taxon>
        <taxon>Methanobacteria</taxon>
        <taxon>Methanobacteriales</taxon>
        <taxon>Methanobacteriaceae</taxon>
        <taxon>Methanobrevibacter</taxon>
    </lineage>
</organism>
<dbReference type="EMBL" id="JXMW01000004">
    <property type="protein sequence ID" value="OQD59294.1"/>
    <property type="molecule type" value="Genomic_DNA"/>
</dbReference>
<dbReference type="PANTHER" id="PTHR42827">
    <property type="entry name" value="IRON-SULFUR CLUSTER-BINDING PROTEIN-RELATED"/>
    <property type="match status" value="1"/>
</dbReference>
<name>A0A1V6N3Q4_METAZ</name>
<evidence type="ECO:0000313" key="1">
    <source>
        <dbReference type="EMBL" id="OQD59294.1"/>
    </source>
</evidence>
<dbReference type="AlphaFoldDB" id="A0A1V6N3Q4"/>
<dbReference type="RefSeq" id="WP_080459797.1">
    <property type="nucleotide sequence ID" value="NZ_JXMW01000004.1"/>
</dbReference>
<proteinExistence type="predicted"/>
<dbReference type="Proteomes" id="UP000191661">
    <property type="component" value="Unassembled WGS sequence"/>
</dbReference>
<sequence length="277" mass="31267">MKNFLINEIKGYVAEKGKNYFDFLDGNAFREPIIGFASVKDPMFYSFKEIIKESHLTPTEAYELFFDGKTIDNGTVISIVLPLSYEIIESNKEIKMPSKKWILMGCFAKDFISDLSNYIVHILKEKGYNVVDPSSQEFFKIVIDDNAYSNWSQKHIAYTCGLGTFCLNGGFITEKGRAVLLLSFVTNLVVESDIIPYENRTANCLHFHDEKCEDCIKRCPVNALSEDGIDKLKCFDMSYGKKAKKHVKSLGIETEKAYGCGLCLVGGPCESENPVKQ</sequence>